<dbReference type="SUPFAM" id="SSF52374">
    <property type="entry name" value="Nucleotidylyl transferase"/>
    <property type="match status" value="1"/>
</dbReference>
<comment type="similarity">
    <text evidence="8">Belongs to the class-I aminoacyl-tRNA synthetase family. TyrS type 1 subfamily.</text>
</comment>
<dbReference type="HAMAP" id="MF_02006">
    <property type="entry name" value="Tyr_tRNA_synth_type1"/>
    <property type="match status" value="1"/>
</dbReference>
<keyword evidence="1 8" id="KW-0436">Ligase</keyword>
<dbReference type="Pfam" id="PF22421">
    <property type="entry name" value="SYY_C-terminal"/>
    <property type="match status" value="1"/>
</dbReference>
<dbReference type="EMBL" id="VBRA02000008">
    <property type="protein sequence ID" value="MBP3059370.1"/>
    <property type="molecule type" value="Genomic_DNA"/>
</dbReference>
<dbReference type="PANTHER" id="PTHR11766">
    <property type="entry name" value="TYROSYL-TRNA SYNTHETASE"/>
    <property type="match status" value="1"/>
</dbReference>
<dbReference type="NCBIfam" id="TIGR00234">
    <property type="entry name" value="tyrS"/>
    <property type="match status" value="1"/>
</dbReference>
<evidence type="ECO:0000259" key="9">
    <source>
        <dbReference type="Pfam" id="PF22421"/>
    </source>
</evidence>
<dbReference type="Gene3D" id="3.10.290.10">
    <property type="entry name" value="RNA-binding S4 domain"/>
    <property type="match status" value="1"/>
</dbReference>
<keyword evidence="8" id="KW-0963">Cytoplasm</keyword>
<evidence type="ECO:0000256" key="7">
    <source>
        <dbReference type="ARBA" id="ARBA00048248"/>
    </source>
</evidence>
<keyword evidence="4" id="KW-0694">RNA-binding</keyword>
<dbReference type="Gene3D" id="1.10.240.10">
    <property type="entry name" value="Tyrosyl-Transfer RNA Synthetase"/>
    <property type="match status" value="1"/>
</dbReference>
<evidence type="ECO:0000313" key="11">
    <source>
        <dbReference type="Proteomes" id="UP001192346"/>
    </source>
</evidence>
<dbReference type="PANTHER" id="PTHR11766:SF0">
    <property type="entry name" value="TYROSINE--TRNA LIGASE, MITOCHONDRIAL"/>
    <property type="match status" value="1"/>
</dbReference>
<dbReference type="Proteomes" id="UP001192346">
    <property type="component" value="Unassembled WGS sequence"/>
</dbReference>
<dbReference type="CDD" id="cd00805">
    <property type="entry name" value="TyrRS_core"/>
    <property type="match status" value="1"/>
</dbReference>
<evidence type="ECO:0000256" key="6">
    <source>
        <dbReference type="ARBA" id="ARBA00023146"/>
    </source>
</evidence>
<keyword evidence="5 8" id="KW-0648">Protein biosynthesis</keyword>
<name>A0ABS5BIF9_9MOLU</name>
<dbReference type="SUPFAM" id="SSF55174">
    <property type="entry name" value="Alpha-L RNA-binding motif"/>
    <property type="match status" value="1"/>
</dbReference>
<evidence type="ECO:0000256" key="4">
    <source>
        <dbReference type="ARBA" id="ARBA00022884"/>
    </source>
</evidence>
<dbReference type="Gene3D" id="3.40.50.620">
    <property type="entry name" value="HUPs"/>
    <property type="match status" value="1"/>
</dbReference>
<feature type="binding site" evidence="8">
    <location>
        <position position="34"/>
    </location>
    <ligand>
        <name>L-tyrosine</name>
        <dbReference type="ChEBI" id="CHEBI:58315"/>
    </ligand>
</feature>
<keyword evidence="3 8" id="KW-0067">ATP-binding</keyword>
<reference evidence="10" key="1">
    <citation type="submission" date="2019-10" db="EMBL/GenBank/DDBJ databases">
        <title>Whole Genome Sequencing and Characterization of Texas Phoenix Palm Decline Phytoplasma Belongs to Lethal Yellowing (16SrIV) Group.</title>
        <authorList>
            <person name="Bao M."/>
        </authorList>
    </citation>
    <scope>NUCLEOTIDE SEQUENCE [LARGE SCALE GENOMIC DNA]</scope>
    <source>
        <strain evidence="10">ACPD</strain>
    </source>
</reference>
<dbReference type="InterPro" id="IPR002305">
    <property type="entry name" value="aa-tRNA-synth_Ic"/>
</dbReference>
<feature type="short sequence motif" description="'KMSKS' region" evidence="8">
    <location>
        <begin position="231"/>
        <end position="235"/>
    </location>
</feature>
<keyword evidence="6 8" id="KW-0030">Aminoacyl-tRNA synthetase</keyword>
<organism evidence="10 11">
    <name type="scientific">Texas Phoenix palm phytoplasma</name>
    <dbReference type="NCBI Taxonomy" id="176709"/>
    <lineage>
        <taxon>Bacteria</taxon>
        <taxon>Bacillati</taxon>
        <taxon>Mycoplasmatota</taxon>
        <taxon>Mollicutes</taxon>
        <taxon>Acholeplasmatales</taxon>
        <taxon>Acholeplasmataceae</taxon>
        <taxon>Candidatus Phytoplasma</taxon>
        <taxon>16SrIV (Coconut lethal yellows group)</taxon>
    </lineage>
</organism>
<feature type="domain" description="Tyrosine--tRNA ligase SYY-like C-terminal" evidence="9">
    <location>
        <begin position="347"/>
        <end position="411"/>
    </location>
</feature>
<dbReference type="PRINTS" id="PR01040">
    <property type="entry name" value="TRNASYNTHTYR"/>
</dbReference>
<feature type="binding site" evidence="8">
    <location>
        <position position="234"/>
    </location>
    <ligand>
        <name>ATP</name>
        <dbReference type="ChEBI" id="CHEBI:30616"/>
    </ligand>
</feature>
<dbReference type="InterPro" id="IPR024107">
    <property type="entry name" value="Tyr-tRNA-ligase_bac_1"/>
</dbReference>
<dbReference type="GO" id="GO:0004831">
    <property type="term" value="F:tyrosine-tRNA ligase activity"/>
    <property type="evidence" value="ECO:0007669"/>
    <property type="project" value="UniProtKB-EC"/>
</dbReference>
<comment type="function">
    <text evidence="8">Catalyzes the attachment of tyrosine to tRNA(Tyr) in a two-step reaction: tyrosine is first activated by ATP to form Tyr-AMP and then transferred to the acceptor end of tRNA(Tyr).</text>
</comment>
<keyword evidence="2 8" id="KW-0547">Nucleotide-binding</keyword>
<evidence type="ECO:0000256" key="5">
    <source>
        <dbReference type="ARBA" id="ARBA00022917"/>
    </source>
</evidence>
<dbReference type="InterPro" id="IPR014729">
    <property type="entry name" value="Rossmann-like_a/b/a_fold"/>
</dbReference>
<dbReference type="InterPro" id="IPR002307">
    <property type="entry name" value="Tyr-tRNA-ligase"/>
</dbReference>
<evidence type="ECO:0000256" key="2">
    <source>
        <dbReference type="ARBA" id="ARBA00022741"/>
    </source>
</evidence>
<feature type="binding site" evidence="8">
    <location>
        <position position="168"/>
    </location>
    <ligand>
        <name>L-tyrosine</name>
        <dbReference type="ChEBI" id="CHEBI:58315"/>
    </ligand>
</feature>
<comment type="subcellular location">
    <subcellularLocation>
        <location evidence="8">Cytoplasm</location>
    </subcellularLocation>
</comment>
<accession>A0ABS5BIF9</accession>
<comment type="subunit">
    <text evidence="8">Homodimer.</text>
</comment>
<evidence type="ECO:0000256" key="3">
    <source>
        <dbReference type="ARBA" id="ARBA00022840"/>
    </source>
</evidence>
<evidence type="ECO:0000256" key="1">
    <source>
        <dbReference type="ARBA" id="ARBA00022598"/>
    </source>
</evidence>
<gene>
    <name evidence="8" type="primary">tyrS</name>
    <name evidence="10" type="ORF">FEF22_001020</name>
</gene>
<dbReference type="InterPro" id="IPR036986">
    <property type="entry name" value="S4_RNA-bd_sf"/>
</dbReference>
<comment type="caution">
    <text evidence="8">Lacks conserved residue(s) required for the propagation of feature annotation.</text>
</comment>
<sequence length="419" mass="48679">MSLFKELKLRNLIKDCSNEKELSILLEKCSINFYCGFDPNAVSLTLGHLVQIIIISLFQKKGHKAIILIGRATAAIGDPKEIGERNLVSKEIIDFNSLNIQKQFKKFLPNGNLKFVDNFDWISKINIISFLREYGKKLNLNEMLSKEIVSKRLKKGISYAEFSYMILQALDFYYLNKNHNVQLQFGGSDQWGNITFGLEFIRKMKNNCNEENNNKVFGMSIPLLLDNKGIKFGKSEKNTLWLDDKLTGPYEIYQYLFNTTDQNVINYLKTLTLLELKYIYKLEEETKNNPQKRLAQKELSKNVVIFLYGEKIFEECLKVNKLLFSRNKKNIIQKDFNLLKKHLFFIEVEDGISLVDVLVKIKLSDSKNQAKKNILSGSIKIFDNIVDKINFSLFSKDALFNKYILLTKKNKFNALVVFK</sequence>
<dbReference type="EC" id="6.1.1.1" evidence="8"/>
<keyword evidence="11" id="KW-1185">Reference proteome</keyword>
<feature type="binding site" evidence="8">
    <location>
        <position position="164"/>
    </location>
    <ligand>
        <name>L-tyrosine</name>
        <dbReference type="ChEBI" id="CHEBI:58315"/>
    </ligand>
</feature>
<dbReference type="RefSeq" id="WP_138108013.1">
    <property type="nucleotide sequence ID" value="NZ_VBRA02000008.1"/>
</dbReference>
<evidence type="ECO:0000313" key="10">
    <source>
        <dbReference type="EMBL" id="MBP3059370.1"/>
    </source>
</evidence>
<evidence type="ECO:0000256" key="8">
    <source>
        <dbReference type="HAMAP-Rule" id="MF_02006"/>
    </source>
</evidence>
<comment type="caution">
    <text evidence="10">The sequence shown here is derived from an EMBL/GenBank/DDBJ whole genome shotgun (WGS) entry which is preliminary data.</text>
</comment>
<dbReference type="InterPro" id="IPR054608">
    <property type="entry name" value="SYY-like_C"/>
</dbReference>
<protein>
    <recommendedName>
        <fullName evidence="8">Tyrosine--tRNA ligase</fullName>
        <ecNumber evidence="8">6.1.1.1</ecNumber>
    </recommendedName>
    <alternativeName>
        <fullName evidence="8">Tyrosyl-tRNA synthetase</fullName>
        <shortName evidence="8">TyrRS</shortName>
    </alternativeName>
</protein>
<comment type="catalytic activity">
    <reaction evidence="7 8">
        <text>tRNA(Tyr) + L-tyrosine + ATP = L-tyrosyl-tRNA(Tyr) + AMP + diphosphate + H(+)</text>
        <dbReference type="Rhea" id="RHEA:10220"/>
        <dbReference type="Rhea" id="RHEA-COMP:9706"/>
        <dbReference type="Rhea" id="RHEA-COMP:9707"/>
        <dbReference type="ChEBI" id="CHEBI:15378"/>
        <dbReference type="ChEBI" id="CHEBI:30616"/>
        <dbReference type="ChEBI" id="CHEBI:33019"/>
        <dbReference type="ChEBI" id="CHEBI:58315"/>
        <dbReference type="ChEBI" id="CHEBI:78442"/>
        <dbReference type="ChEBI" id="CHEBI:78536"/>
        <dbReference type="ChEBI" id="CHEBI:456215"/>
        <dbReference type="EC" id="6.1.1.1"/>
    </reaction>
</comment>
<dbReference type="InterPro" id="IPR024088">
    <property type="entry name" value="Tyr-tRNA-ligase_bac-type"/>
</dbReference>
<dbReference type="Pfam" id="PF00579">
    <property type="entry name" value="tRNA-synt_1b"/>
    <property type="match status" value="1"/>
</dbReference>
<proteinExistence type="inferred from homology"/>